<protein>
    <recommendedName>
        <fullName evidence="19">Receptor-like serine/threonine-protein kinase</fullName>
        <ecNumber evidence="19">2.7.11.1</ecNumber>
    </recommendedName>
</protein>
<dbReference type="FunFam" id="2.90.10.10:FF:000005">
    <property type="entry name" value="G-type lectin S-receptor-like serine/threonine-protein kinase"/>
    <property type="match status" value="1"/>
</dbReference>
<dbReference type="Pfam" id="PF00954">
    <property type="entry name" value="S_locus_glycop"/>
    <property type="match status" value="1"/>
</dbReference>
<evidence type="ECO:0000259" key="25">
    <source>
        <dbReference type="PROSITE" id="PS50927"/>
    </source>
</evidence>
<gene>
    <name evidence="27" type="ORF">TIFTF001_018881</name>
</gene>
<evidence type="ECO:0000256" key="18">
    <source>
        <dbReference type="ARBA" id="ARBA00048679"/>
    </source>
</evidence>
<dbReference type="PROSITE" id="PS50927">
    <property type="entry name" value="BULB_LECTIN"/>
    <property type="match status" value="1"/>
</dbReference>
<dbReference type="Pfam" id="PF07714">
    <property type="entry name" value="PK_Tyr_Ser-Thr"/>
    <property type="match status" value="2"/>
</dbReference>
<evidence type="ECO:0000256" key="8">
    <source>
        <dbReference type="ARBA" id="ARBA00022734"/>
    </source>
</evidence>
<comment type="caution">
    <text evidence="27">The sequence shown here is derived from an EMBL/GenBank/DDBJ whole genome shotgun (WGS) entry which is preliminary data.</text>
</comment>
<dbReference type="CDD" id="cd01098">
    <property type="entry name" value="PAN_AP_plant"/>
    <property type="match status" value="1"/>
</dbReference>
<evidence type="ECO:0000256" key="9">
    <source>
        <dbReference type="ARBA" id="ARBA00022741"/>
    </source>
</evidence>
<keyword evidence="16" id="KW-0325">Glycoprotein</keyword>
<dbReference type="Proteomes" id="UP001187192">
    <property type="component" value="Unassembled WGS sequence"/>
</dbReference>
<feature type="chain" id="PRO_5041645317" description="Receptor-like serine/threonine-protein kinase" evidence="22">
    <location>
        <begin position="24"/>
        <end position="741"/>
    </location>
</feature>
<dbReference type="InterPro" id="IPR003609">
    <property type="entry name" value="Pan_app"/>
</dbReference>
<feature type="binding site" evidence="21">
    <location>
        <position position="512"/>
    </location>
    <ligand>
        <name>ATP</name>
        <dbReference type="ChEBI" id="CHEBI:30616"/>
    </ligand>
</feature>
<dbReference type="CDD" id="cd00054">
    <property type="entry name" value="EGF_CA"/>
    <property type="match status" value="1"/>
</dbReference>
<dbReference type="Pfam" id="PF11883">
    <property type="entry name" value="DUF3403"/>
    <property type="match status" value="1"/>
</dbReference>
<dbReference type="GO" id="GO:0005524">
    <property type="term" value="F:ATP binding"/>
    <property type="evidence" value="ECO:0007669"/>
    <property type="project" value="UniProtKB-UniRule"/>
</dbReference>
<evidence type="ECO:0000256" key="7">
    <source>
        <dbReference type="ARBA" id="ARBA00022729"/>
    </source>
</evidence>
<comment type="subcellular location">
    <subcellularLocation>
        <location evidence="1">Cell membrane</location>
        <topology evidence="1">Single-pass type I membrane protein</topology>
    </subcellularLocation>
</comment>
<evidence type="ECO:0000256" key="21">
    <source>
        <dbReference type="PROSITE-ProRule" id="PRU10141"/>
    </source>
</evidence>
<dbReference type="SMART" id="SM00108">
    <property type="entry name" value="B_lectin"/>
    <property type="match status" value="1"/>
</dbReference>
<sequence>MKSFEAFVTVILLIFLVPPLSISLVLDTITQNRPIHDGDVLLSDQKTFALGFFSPAKSRFRYAGIWYNKVPQQTVVWVANRDNPINDTSGVLAINSHGRLIIYAKNQNSALWSANVSVSSEESSSASVAKLLDIGNLVLLQNNSTGRSYVRWQSFDYPTNTYLPLMKLGLNRKSGLDRFITSWKSADNPGTGNCTYRMDLTGYPQMLAYKNRVPFWRAGWTGPRWSGVPTMINRFVYNASFVNNQDEISITYAIINNSDSVFLRFVIEESGTMQQFMWHDQRQEWVEFWYAPNDLCDNYGRCGGNGNCDLSDVSRFECVCLPGFEPRSRTSWDLRDTSGGCKRMRAGSHMCGDGEGFLKVTRVKLPDTSNARVEMGLNLRECKEKCLKDCNCTAYTSVDETTDGVGCLSWHGDLVDIKTYTDTGMDLYIRVDETTLVKVRKSKDLFGDTLGLKYMEEAGLDDSTNDSDVPLFDLHTIVVATSNFSLDNKLGQGGFGSVYKGMLSNGKEIAVKRLSKCSGQGNEEFKNEVMLIAKLQHRNLVRILGCCFEEKEKMIVYEYLPNKSLDCLIFDEEKRKLLDWRKRFDIIYGVARGMFGYMSPEYAMEGRFSIKSDVYSFGILLLEIITGKKNVTYYRENTDTNLVGHVWELWREGKASEIVDSCVDESFVGDALRCIKVGLLCVQEFAADRPHMSAVVFMLSNDSALPTPKQPAFVFKRSTYTITSEGANSINDVTCSGVEAR</sequence>
<keyword evidence="4 20" id="KW-0245">EGF-like domain</keyword>
<evidence type="ECO:0000256" key="17">
    <source>
        <dbReference type="ARBA" id="ARBA00047899"/>
    </source>
</evidence>
<dbReference type="InterPro" id="IPR000858">
    <property type="entry name" value="S_locus_glycoprot_dom"/>
</dbReference>
<keyword evidence="28" id="KW-1185">Reference proteome</keyword>
<evidence type="ECO:0000256" key="6">
    <source>
        <dbReference type="ARBA" id="ARBA00022692"/>
    </source>
</evidence>
<keyword evidence="11 19" id="KW-0067">ATP-binding</keyword>
<dbReference type="InterPro" id="IPR017441">
    <property type="entry name" value="Protein_kinase_ATP_BS"/>
</dbReference>
<dbReference type="Gene3D" id="3.30.200.20">
    <property type="entry name" value="Phosphorylase Kinase, domain 1"/>
    <property type="match status" value="1"/>
</dbReference>
<dbReference type="FunFam" id="3.30.200.20:FF:000330">
    <property type="entry name" value="G-type lectin S-receptor-like serine/threonine-protein kinase At4g03230"/>
    <property type="match status" value="1"/>
</dbReference>
<evidence type="ECO:0000313" key="27">
    <source>
        <dbReference type="EMBL" id="GMN49714.1"/>
    </source>
</evidence>
<dbReference type="SMART" id="SM00473">
    <property type="entry name" value="PAN_AP"/>
    <property type="match status" value="1"/>
</dbReference>
<keyword evidence="5 19" id="KW-0808">Transferase</keyword>
<proteinExistence type="inferred from homology"/>
<feature type="domain" description="EGF-like" evidence="24">
    <location>
        <begin position="292"/>
        <end position="330"/>
    </location>
</feature>
<comment type="caution">
    <text evidence="20">Lacks conserved residue(s) required for the propagation of feature annotation.</text>
</comment>
<evidence type="ECO:0000313" key="28">
    <source>
        <dbReference type="Proteomes" id="UP001187192"/>
    </source>
</evidence>
<keyword evidence="10 19" id="KW-0418">Kinase</keyword>
<keyword evidence="9 19" id="KW-0547">Nucleotide-binding</keyword>
<dbReference type="InterPro" id="IPR021820">
    <property type="entry name" value="S-locus_recpt_kinase_C"/>
</dbReference>
<evidence type="ECO:0000259" key="24">
    <source>
        <dbReference type="PROSITE" id="PS50026"/>
    </source>
</evidence>
<dbReference type="InterPro" id="IPR000742">
    <property type="entry name" value="EGF"/>
</dbReference>
<dbReference type="GO" id="GO:0005886">
    <property type="term" value="C:plasma membrane"/>
    <property type="evidence" value="ECO:0007669"/>
    <property type="project" value="UniProtKB-SubCell"/>
</dbReference>
<comment type="similarity">
    <text evidence="19">Belongs to the protein kinase superfamily. Ser/Thr protein kinase family.</text>
</comment>
<feature type="domain" description="Bulb-type lectin" evidence="25">
    <location>
        <begin position="26"/>
        <end position="152"/>
    </location>
</feature>
<dbReference type="InterPro" id="IPR001245">
    <property type="entry name" value="Ser-Thr/Tyr_kinase_cat_dom"/>
</dbReference>
<name>A0AA88ABX6_FICCA</name>
<evidence type="ECO:0000259" key="23">
    <source>
        <dbReference type="PROSITE" id="PS50011"/>
    </source>
</evidence>
<keyword evidence="7 22" id="KW-0732">Signal</keyword>
<dbReference type="PIRSF" id="PIRSF000641">
    <property type="entry name" value="SRK"/>
    <property type="match status" value="1"/>
</dbReference>
<dbReference type="Gene3D" id="1.10.510.10">
    <property type="entry name" value="Transferase(Phosphotransferase) domain 1"/>
    <property type="match status" value="1"/>
</dbReference>
<comment type="catalytic activity">
    <reaction evidence="18 19">
        <text>L-seryl-[protein] + ATP = O-phospho-L-seryl-[protein] + ADP + H(+)</text>
        <dbReference type="Rhea" id="RHEA:17989"/>
        <dbReference type="Rhea" id="RHEA-COMP:9863"/>
        <dbReference type="Rhea" id="RHEA-COMP:11604"/>
        <dbReference type="ChEBI" id="CHEBI:15378"/>
        <dbReference type="ChEBI" id="CHEBI:29999"/>
        <dbReference type="ChEBI" id="CHEBI:30616"/>
        <dbReference type="ChEBI" id="CHEBI:83421"/>
        <dbReference type="ChEBI" id="CHEBI:456216"/>
        <dbReference type="EC" id="2.7.11.1"/>
    </reaction>
</comment>
<keyword evidence="15" id="KW-0675">Receptor</keyword>
<dbReference type="InterPro" id="IPR011009">
    <property type="entry name" value="Kinase-like_dom_sf"/>
</dbReference>
<evidence type="ECO:0000256" key="12">
    <source>
        <dbReference type="ARBA" id="ARBA00022989"/>
    </source>
</evidence>
<evidence type="ECO:0000256" key="1">
    <source>
        <dbReference type="ARBA" id="ARBA00004251"/>
    </source>
</evidence>
<evidence type="ECO:0000256" key="15">
    <source>
        <dbReference type="ARBA" id="ARBA00023170"/>
    </source>
</evidence>
<keyword evidence="2" id="KW-1003">Cell membrane</keyword>
<evidence type="ECO:0000256" key="11">
    <source>
        <dbReference type="ARBA" id="ARBA00022840"/>
    </source>
</evidence>
<dbReference type="PANTHER" id="PTHR32444:SF63">
    <property type="entry name" value="G-TYPE LECTIN S-RECEPTOR-LIKE SERINE_THREONINE-PROTEIN KINASE RKS1"/>
    <property type="match status" value="1"/>
</dbReference>
<dbReference type="AlphaFoldDB" id="A0AA88ABX6"/>
<dbReference type="PROSITE" id="PS50026">
    <property type="entry name" value="EGF_3"/>
    <property type="match status" value="1"/>
</dbReference>
<dbReference type="Gene3D" id="2.90.10.10">
    <property type="entry name" value="Bulb-type lectin domain"/>
    <property type="match status" value="1"/>
</dbReference>
<dbReference type="CDD" id="cd00028">
    <property type="entry name" value="B_lectin"/>
    <property type="match status" value="1"/>
</dbReference>
<evidence type="ECO:0000256" key="2">
    <source>
        <dbReference type="ARBA" id="ARBA00022475"/>
    </source>
</evidence>
<organism evidence="27 28">
    <name type="scientific">Ficus carica</name>
    <name type="common">Common fig</name>
    <dbReference type="NCBI Taxonomy" id="3494"/>
    <lineage>
        <taxon>Eukaryota</taxon>
        <taxon>Viridiplantae</taxon>
        <taxon>Streptophyta</taxon>
        <taxon>Embryophyta</taxon>
        <taxon>Tracheophyta</taxon>
        <taxon>Spermatophyta</taxon>
        <taxon>Magnoliopsida</taxon>
        <taxon>eudicotyledons</taxon>
        <taxon>Gunneridae</taxon>
        <taxon>Pentapetalae</taxon>
        <taxon>rosids</taxon>
        <taxon>fabids</taxon>
        <taxon>Rosales</taxon>
        <taxon>Moraceae</taxon>
        <taxon>Ficeae</taxon>
        <taxon>Ficus</taxon>
    </lineage>
</organism>
<keyword evidence="14" id="KW-1015">Disulfide bond</keyword>
<keyword evidence="12" id="KW-1133">Transmembrane helix</keyword>
<evidence type="ECO:0000256" key="5">
    <source>
        <dbReference type="ARBA" id="ARBA00022679"/>
    </source>
</evidence>
<dbReference type="InterPro" id="IPR036426">
    <property type="entry name" value="Bulb-type_lectin_dom_sf"/>
</dbReference>
<comment type="catalytic activity">
    <reaction evidence="17 19">
        <text>L-threonyl-[protein] + ATP = O-phospho-L-threonyl-[protein] + ADP + H(+)</text>
        <dbReference type="Rhea" id="RHEA:46608"/>
        <dbReference type="Rhea" id="RHEA-COMP:11060"/>
        <dbReference type="Rhea" id="RHEA-COMP:11605"/>
        <dbReference type="ChEBI" id="CHEBI:15378"/>
        <dbReference type="ChEBI" id="CHEBI:30013"/>
        <dbReference type="ChEBI" id="CHEBI:30616"/>
        <dbReference type="ChEBI" id="CHEBI:61977"/>
        <dbReference type="ChEBI" id="CHEBI:456216"/>
        <dbReference type="EC" id="2.7.11.1"/>
    </reaction>
</comment>
<evidence type="ECO:0000256" key="22">
    <source>
        <dbReference type="SAM" id="SignalP"/>
    </source>
</evidence>
<evidence type="ECO:0000256" key="3">
    <source>
        <dbReference type="ARBA" id="ARBA00022527"/>
    </source>
</evidence>
<feature type="signal peptide" evidence="22">
    <location>
        <begin position="1"/>
        <end position="23"/>
    </location>
</feature>
<evidence type="ECO:0000256" key="16">
    <source>
        <dbReference type="ARBA" id="ARBA00023180"/>
    </source>
</evidence>
<evidence type="ECO:0000256" key="10">
    <source>
        <dbReference type="ARBA" id="ARBA00022777"/>
    </source>
</evidence>
<dbReference type="InterPro" id="IPR001480">
    <property type="entry name" value="Bulb-type_lectin_dom"/>
</dbReference>
<dbReference type="InterPro" id="IPR024171">
    <property type="entry name" value="SRK-like_kinase"/>
</dbReference>
<keyword evidence="8" id="KW-0430">Lectin</keyword>
<dbReference type="GO" id="GO:0048544">
    <property type="term" value="P:recognition of pollen"/>
    <property type="evidence" value="ECO:0007669"/>
    <property type="project" value="InterPro"/>
</dbReference>
<dbReference type="SUPFAM" id="SSF56112">
    <property type="entry name" value="Protein kinase-like (PK-like)"/>
    <property type="match status" value="1"/>
</dbReference>
<feature type="domain" description="Protein kinase" evidence="23">
    <location>
        <begin position="484"/>
        <end position="741"/>
    </location>
</feature>
<dbReference type="EMBL" id="BTGU01000032">
    <property type="protein sequence ID" value="GMN49714.1"/>
    <property type="molecule type" value="Genomic_DNA"/>
</dbReference>
<evidence type="ECO:0000256" key="20">
    <source>
        <dbReference type="PROSITE-ProRule" id="PRU00076"/>
    </source>
</evidence>
<dbReference type="SUPFAM" id="SSF51110">
    <property type="entry name" value="alpha-D-mannose-specific plant lectins"/>
    <property type="match status" value="1"/>
</dbReference>
<evidence type="ECO:0000256" key="13">
    <source>
        <dbReference type="ARBA" id="ARBA00023136"/>
    </source>
</evidence>
<dbReference type="Pfam" id="PF08276">
    <property type="entry name" value="PAN_2"/>
    <property type="match status" value="1"/>
</dbReference>
<dbReference type="Pfam" id="PF01453">
    <property type="entry name" value="B_lectin"/>
    <property type="match status" value="1"/>
</dbReference>
<evidence type="ECO:0000256" key="4">
    <source>
        <dbReference type="ARBA" id="ARBA00022536"/>
    </source>
</evidence>
<keyword evidence="6" id="KW-0812">Transmembrane</keyword>
<dbReference type="PROSITE" id="PS50948">
    <property type="entry name" value="PAN"/>
    <property type="match status" value="1"/>
</dbReference>
<evidence type="ECO:0000259" key="26">
    <source>
        <dbReference type="PROSITE" id="PS50948"/>
    </source>
</evidence>
<dbReference type="GO" id="GO:0030246">
    <property type="term" value="F:carbohydrate binding"/>
    <property type="evidence" value="ECO:0007669"/>
    <property type="project" value="UniProtKB-KW"/>
</dbReference>
<keyword evidence="13" id="KW-0472">Membrane</keyword>
<reference evidence="27" key="1">
    <citation type="submission" date="2023-07" db="EMBL/GenBank/DDBJ databases">
        <title>draft genome sequence of fig (Ficus carica).</title>
        <authorList>
            <person name="Takahashi T."/>
            <person name="Nishimura K."/>
        </authorList>
    </citation>
    <scope>NUCLEOTIDE SEQUENCE</scope>
</reference>
<evidence type="ECO:0000256" key="19">
    <source>
        <dbReference type="PIRNR" id="PIRNR000641"/>
    </source>
</evidence>
<dbReference type="EC" id="2.7.11.1" evidence="19"/>
<accession>A0AA88ABX6</accession>
<dbReference type="PANTHER" id="PTHR32444">
    <property type="entry name" value="BULB-TYPE LECTIN DOMAIN-CONTAINING PROTEIN"/>
    <property type="match status" value="1"/>
</dbReference>
<dbReference type="InterPro" id="IPR000719">
    <property type="entry name" value="Prot_kinase_dom"/>
</dbReference>
<evidence type="ECO:0000256" key="14">
    <source>
        <dbReference type="ARBA" id="ARBA00023157"/>
    </source>
</evidence>
<dbReference type="PROSITE" id="PS00107">
    <property type="entry name" value="PROTEIN_KINASE_ATP"/>
    <property type="match status" value="1"/>
</dbReference>
<keyword evidence="3 19" id="KW-0723">Serine/threonine-protein kinase</keyword>
<dbReference type="PROSITE" id="PS50011">
    <property type="entry name" value="PROTEIN_KINASE_DOM"/>
    <property type="match status" value="1"/>
</dbReference>
<feature type="domain" description="Apple" evidence="26">
    <location>
        <begin position="351"/>
        <end position="432"/>
    </location>
</feature>
<dbReference type="GO" id="GO:0004674">
    <property type="term" value="F:protein serine/threonine kinase activity"/>
    <property type="evidence" value="ECO:0007669"/>
    <property type="project" value="UniProtKB-KW"/>
</dbReference>